<reference evidence="1 4" key="2">
    <citation type="journal article" date="2014" name="BMC Genomics">
        <title>An improved genome release (version Mt4.0) for the model legume Medicago truncatula.</title>
        <authorList>
            <person name="Tang H."/>
            <person name="Krishnakumar V."/>
            <person name="Bidwell S."/>
            <person name="Rosen B."/>
            <person name="Chan A."/>
            <person name="Zhou S."/>
            <person name="Gentzbittel L."/>
            <person name="Childs K.L."/>
            <person name="Yandell M."/>
            <person name="Gundlach H."/>
            <person name="Mayer K.F."/>
            <person name="Schwartz D.C."/>
            <person name="Town C.D."/>
        </authorList>
    </citation>
    <scope>GENOME REANNOTATION</scope>
    <source>
        <strain evidence="3 4">cv. Jemalong A17</strain>
    </source>
</reference>
<evidence type="ECO:0000313" key="3">
    <source>
        <dbReference type="EnsemblPlants" id="AES70154"/>
    </source>
</evidence>
<dbReference type="EMBL" id="PSQE01000003">
    <property type="protein sequence ID" value="RHN66975.1"/>
    <property type="molecule type" value="Genomic_DNA"/>
</dbReference>
<keyword evidence="4" id="KW-1185">Reference proteome</keyword>
<dbReference type="EMBL" id="CM001219">
    <property type="protein sequence ID" value="AES70154.1"/>
    <property type="molecule type" value="Genomic_DNA"/>
</dbReference>
<evidence type="ECO:0000313" key="4">
    <source>
        <dbReference type="Proteomes" id="UP000002051"/>
    </source>
</evidence>
<dbReference type="Gramene" id="rna15102">
    <property type="protein sequence ID" value="RHN66975.1"/>
    <property type="gene ID" value="gene15102"/>
</dbReference>
<sequence>MMKILYHFKKFHLFSLNQISLHKPLCRKVNENHYAETHDCSNHTTNFIDCSLLAKTYSIFNLNEGSFKSEQLLHQLVLILEEEKASGITIVSHSDHKANIACYVV</sequence>
<reference evidence="2" key="4">
    <citation type="journal article" date="2018" name="Nat. Plants">
        <title>Whole-genome landscape of Medicago truncatula symbiotic genes.</title>
        <authorList>
            <person name="Pecrix Y."/>
            <person name="Gamas P."/>
            <person name="Carrere S."/>
        </authorList>
    </citation>
    <scope>NUCLEOTIDE SEQUENCE</scope>
    <source>
        <tissue evidence="2">Leaves</tissue>
    </source>
</reference>
<dbReference type="Proteomes" id="UP000002051">
    <property type="component" value="Chromosome 3"/>
</dbReference>
<dbReference type="PaxDb" id="3880-AES70154"/>
<dbReference type="EnsemblPlants" id="AES70154">
    <property type="protein sequence ID" value="AES70154"/>
    <property type="gene ID" value="MTR_3g048750"/>
</dbReference>
<organism evidence="1 4">
    <name type="scientific">Medicago truncatula</name>
    <name type="common">Barrel medic</name>
    <name type="synonym">Medicago tribuloides</name>
    <dbReference type="NCBI Taxonomy" id="3880"/>
    <lineage>
        <taxon>Eukaryota</taxon>
        <taxon>Viridiplantae</taxon>
        <taxon>Streptophyta</taxon>
        <taxon>Embryophyta</taxon>
        <taxon>Tracheophyta</taxon>
        <taxon>Spermatophyta</taxon>
        <taxon>Magnoliopsida</taxon>
        <taxon>eudicotyledons</taxon>
        <taxon>Gunneridae</taxon>
        <taxon>Pentapetalae</taxon>
        <taxon>rosids</taxon>
        <taxon>fabids</taxon>
        <taxon>Fabales</taxon>
        <taxon>Fabaceae</taxon>
        <taxon>Papilionoideae</taxon>
        <taxon>50 kb inversion clade</taxon>
        <taxon>NPAAA clade</taxon>
        <taxon>Hologalegina</taxon>
        <taxon>IRL clade</taxon>
        <taxon>Trifolieae</taxon>
        <taxon>Medicago</taxon>
    </lineage>
</organism>
<dbReference type="Proteomes" id="UP000265566">
    <property type="component" value="Chromosome 3"/>
</dbReference>
<dbReference type="AlphaFoldDB" id="G7IZX2"/>
<accession>G7IZX2</accession>
<proteinExistence type="predicted"/>
<evidence type="ECO:0000313" key="2">
    <source>
        <dbReference type="EMBL" id="RHN66975.1"/>
    </source>
</evidence>
<dbReference type="HOGENOM" id="CLU_2240566_0_0_1"/>
<name>G7IZX2_MEDTR</name>
<evidence type="ECO:0000313" key="1">
    <source>
        <dbReference type="EMBL" id="AES70154.1"/>
    </source>
</evidence>
<protein>
    <submittedName>
        <fullName evidence="1 3">Uncharacterized protein</fullName>
    </submittedName>
</protein>
<gene>
    <name evidence="1" type="ordered locus">MTR_3g048750</name>
    <name evidence="2" type="ORF">MtrunA17_Chr3g0097661</name>
</gene>
<reference evidence="1 4" key="1">
    <citation type="journal article" date="2011" name="Nature">
        <title>The Medicago genome provides insight into the evolution of rhizobial symbioses.</title>
        <authorList>
            <person name="Young N.D."/>
            <person name="Debelle F."/>
            <person name="Oldroyd G.E."/>
            <person name="Geurts R."/>
            <person name="Cannon S.B."/>
            <person name="Udvardi M.K."/>
            <person name="Benedito V.A."/>
            <person name="Mayer K.F."/>
            <person name="Gouzy J."/>
            <person name="Schoof H."/>
            <person name="Van de Peer Y."/>
            <person name="Proost S."/>
            <person name="Cook D.R."/>
            <person name="Meyers B.C."/>
            <person name="Spannagl M."/>
            <person name="Cheung F."/>
            <person name="De Mita S."/>
            <person name="Krishnakumar V."/>
            <person name="Gundlach H."/>
            <person name="Zhou S."/>
            <person name="Mudge J."/>
            <person name="Bharti A.K."/>
            <person name="Murray J.D."/>
            <person name="Naoumkina M.A."/>
            <person name="Rosen B."/>
            <person name="Silverstein K.A."/>
            <person name="Tang H."/>
            <person name="Rombauts S."/>
            <person name="Zhao P.X."/>
            <person name="Zhou P."/>
            <person name="Barbe V."/>
            <person name="Bardou P."/>
            <person name="Bechner M."/>
            <person name="Bellec A."/>
            <person name="Berger A."/>
            <person name="Berges H."/>
            <person name="Bidwell S."/>
            <person name="Bisseling T."/>
            <person name="Choisne N."/>
            <person name="Couloux A."/>
            <person name="Denny R."/>
            <person name="Deshpande S."/>
            <person name="Dai X."/>
            <person name="Doyle J.J."/>
            <person name="Dudez A.M."/>
            <person name="Farmer A.D."/>
            <person name="Fouteau S."/>
            <person name="Franken C."/>
            <person name="Gibelin C."/>
            <person name="Gish J."/>
            <person name="Goldstein S."/>
            <person name="Gonzalez A.J."/>
            <person name="Green P.J."/>
            <person name="Hallab A."/>
            <person name="Hartog M."/>
            <person name="Hua A."/>
            <person name="Humphray S.J."/>
            <person name="Jeong D.H."/>
            <person name="Jing Y."/>
            <person name="Jocker A."/>
            <person name="Kenton S.M."/>
            <person name="Kim D.J."/>
            <person name="Klee K."/>
            <person name="Lai H."/>
            <person name="Lang C."/>
            <person name="Lin S."/>
            <person name="Macmil S.L."/>
            <person name="Magdelenat G."/>
            <person name="Matthews L."/>
            <person name="McCorrison J."/>
            <person name="Monaghan E.L."/>
            <person name="Mun J.H."/>
            <person name="Najar F.Z."/>
            <person name="Nicholson C."/>
            <person name="Noirot C."/>
            <person name="O'Bleness M."/>
            <person name="Paule C.R."/>
            <person name="Poulain J."/>
            <person name="Prion F."/>
            <person name="Qin B."/>
            <person name="Qu C."/>
            <person name="Retzel E.F."/>
            <person name="Riddle C."/>
            <person name="Sallet E."/>
            <person name="Samain S."/>
            <person name="Samson N."/>
            <person name="Sanders I."/>
            <person name="Saurat O."/>
            <person name="Scarpelli C."/>
            <person name="Schiex T."/>
            <person name="Segurens B."/>
            <person name="Severin A.J."/>
            <person name="Sherrier D.J."/>
            <person name="Shi R."/>
            <person name="Sims S."/>
            <person name="Singer S.R."/>
            <person name="Sinharoy S."/>
            <person name="Sterck L."/>
            <person name="Viollet A."/>
            <person name="Wang B.B."/>
            <person name="Wang K."/>
            <person name="Wang M."/>
            <person name="Wang X."/>
            <person name="Warfsmann J."/>
            <person name="Weissenbach J."/>
            <person name="White D.D."/>
            <person name="White J.D."/>
            <person name="Wiley G.B."/>
            <person name="Wincker P."/>
            <person name="Xing Y."/>
            <person name="Yang L."/>
            <person name="Yao Z."/>
            <person name="Ying F."/>
            <person name="Zhai J."/>
            <person name="Zhou L."/>
            <person name="Zuber A."/>
            <person name="Denarie J."/>
            <person name="Dixon R.A."/>
            <person name="May G.D."/>
            <person name="Schwartz D.C."/>
            <person name="Rogers J."/>
            <person name="Quetier F."/>
            <person name="Town C.D."/>
            <person name="Roe B.A."/>
        </authorList>
    </citation>
    <scope>NUCLEOTIDE SEQUENCE [LARGE SCALE GENOMIC DNA]</scope>
    <source>
        <strain evidence="1">A17</strain>
        <strain evidence="3 4">cv. Jemalong A17</strain>
    </source>
</reference>
<reference evidence="3" key="3">
    <citation type="submission" date="2015-04" db="UniProtKB">
        <authorList>
            <consortium name="EnsemblPlants"/>
        </authorList>
    </citation>
    <scope>IDENTIFICATION</scope>
    <source>
        <strain evidence="3">cv. Jemalong A17</strain>
    </source>
</reference>